<comment type="caution">
    <text evidence="1">The sequence shown here is derived from an EMBL/GenBank/DDBJ whole genome shotgun (WGS) entry which is preliminary data.</text>
</comment>
<evidence type="ECO:0000313" key="1">
    <source>
        <dbReference type="EMBL" id="CAI9587604.1"/>
    </source>
</evidence>
<reference evidence="1" key="1">
    <citation type="submission" date="2023-05" db="EMBL/GenBank/DDBJ databases">
        <authorList>
            <person name="Stuckert A."/>
        </authorList>
    </citation>
    <scope>NUCLEOTIDE SEQUENCE</scope>
</reference>
<protein>
    <recommendedName>
        <fullName evidence="3">ATP synthase F0 subunit 8</fullName>
    </recommendedName>
</protein>
<keyword evidence="2" id="KW-1185">Reference proteome</keyword>
<evidence type="ECO:0000313" key="2">
    <source>
        <dbReference type="Proteomes" id="UP001162483"/>
    </source>
</evidence>
<accession>A0ABN9ES05</accession>
<evidence type="ECO:0008006" key="3">
    <source>
        <dbReference type="Google" id="ProtNLM"/>
    </source>
</evidence>
<dbReference type="Proteomes" id="UP001162483">
    <property type="component" value="Unassembled WGS sequence"/>
</dbReference>
<sequence length="32" mass="3745">LITTGFFFFFLQNKLKKTENSEKKGSVITFCK</sequence>
<organism evidence="1 2">
    <name type="scientific">Staurois parvus</name>
    <dbReference type="NCBI Taxonomy" id="386267"/>
    <lineage>
        <taxon>Eukaryota</taxon>
        <taxon>Metazoa</taxon>
        <taxon>Chordata</taxon>
        <taxon>Craniata</taxon>
        <taxon>Vertebrata</taxon>
        <taxon>Euteleostomi</taxon>
        <taxon>Amphibia</taxon>
        <taxon>Batrachia</taxon>
        <taxon>Anura</taxon>
        <taxon>Neobatrachia</taxon>
        <taxon>Ranoidea</taxon>
        <taxon>Ranidae</taxon>
        <taxon>Staurois</taxon>
    </lineage>
</organism>
<gene>
    <name evidence="1" type="ORF">SPARVUS_LOCUS10585433</name>
</gene>
<feature type="non-terminal residue" evidence="1">
    <location>
        <position position="1"/>
    </location>
</feature>
<name>A0ABN9ES05_9NEOB</name>
<proteinExistence type="predicted"/>
<dbReference type="EMBL" id="CATNWA010015866">
    <property type="protein sequence ID" value="CAI9587604.1"/>
    <property type="molecule type" value="Genomic_DNA"/>
</dbReference>